<dbReference type="SMART" id="SM00360">
    <property type="entry name" value="RRM"/>
    <property type="match status" value="2"/>
</dbReference>
<evidence type="ECO:0000313" key="6">
    <source>
        <dbReference type="EMBL" id="CAE7604201.1"/>
    </source>
</evidence>
<evidence type="ECO:0000313" key="7">
    <source>
        <dbReference type="Proteomes" id="UP000604046"/>
    </source>
</evidence>
<dbReference type="InterPro" id="IPR035979">
    <property type="entry name" value="RBD_domain_sf"/>
</dbReference>
<dbReference type="CDD" id="cd00201">
    <property type="entry name" value="WW"/>
    <property type="match status" value="1"/>
</dbReference>
<evidence type="ECO:0000259" key="4">
    <source>
        <dbReference type="PROSITE" id="PS50020"/>
    </source>
</evidence>
<dbReference type="OrthoDB" id="410044at2759"/>
<dbReference type="InterPro" id="IPR001202">
    <property type="entry name" value="WW_dom"/>
</dbReference>
<dbReference type="EMBL" id="CAJNDS010002804">
    <property type="protein sequence ID" value="CAE7604201.1"/>
    <property type="molecule type" value="Genomic_DNA"/>
</dbReference>
<dbReference type="SUPFAM" id="SSF54928">
    <property type="entry name" value="RNA-binding domain, RBD"/>
    <property type="match status" value="1"/>
</dbReference>
<dbReference type="AlphaFoldDB" id="A0A812V670"/>
<dbReference type="PROSITE" id="PS50020">
    <property type="entry name" value="WW_DOMAIN_2"/>
    <property type="match status" value="1"/>
</dbReference>
<sequence>MGPVGAPAPGPTNVVILNKIPPAVTEQQVVTGAGRPDEVLQVSFRPADPEGPGWAILAFATPEIAKAARDRLDGKPLVGTSTIVDAALGEGLLGKVRSTNDQDSPWKEARTKEGQVYYYHAVTRQTLWVKPPPEFLSAAQLMAGRSTQSRSAANPGAQAQAAIRAAQDSVAAAHGSNEPAGSTTSGPVGANLFVYHIPNSWDDHILRQHFEHFGKILSCRVQKDDSGRPRGFGFVSFDAPASAQAAIAGMHGFPVEGKWLKAQKQGSADRTSIECAARN</sequence>
<dbReference type="Gene3D" id="3.30.70.330">
    <property type="match status" value="1"/>
</dbReference>
<dbReference type="InterPro" id="IPR036020">
    <property type="entry name" value="WW_dom_sf"/>
</dbReference>
<gene>
    <name evidence="6" type="primary">CELF1</name>
    <name evidence="6" type="ORF">SNAT2548_LOCUS34360</name>
</gene>
<feature type="domain" description="RRM" evidence="5">
    <location>
        <begin position="190"/>
        <end position="267"/>
    </location>
</feature>
<evidence type="ECO:0000259" key="5">
    <source>
        <dbReference type="PROSITE" id="PS50102"/>
    </source>
</evidence>
<dbReference type="InterPro" id="IPR012677">
    <property type="entry name" value="Nucleotide-bd_a/b_plait_sf"/>
</dbReference>
<dbReference type="SUPFAM" id="SSF51045">
    <property type="entry name" value="WW domain"/>
    <property type="match status" value="1"/>
</dbReference>
<dbReference type="Pfam" id="PF00076">
    <property type="entry name" value="RRM_1"/>
    <property type="match status" value="1"/>
</dbReference>
<proteinExistence type="predicted"/>
<reference evidence="6" key="1">
    <citation type="submission" date="2021-02" db="EMBL/GenBank/DDBJ databases">
        <authorList>
            <person name="Dougan E. K."/>
            <person name="Rhodes N."/>
            <person name="Thang M."/>
            <person name="Chan C."/>
        </authorList>
    </citation>
    <scope>NUCLEOTIDE SEQUENCE</scope>
</reference>
<accession>A0A812V670</accession>
<keyword evidence="1" id="KW-0677">Repeat</keyword>
<dbReference type="Gene3D" id="2.20.70.10">
    <property type="match status" value="1"/>
</dbReference>
<feature type="domain" description="WW" evidence="4">
    <location>
        <begin position="100"/>
        <end position="133"/>
    </location>
</feature>
<keyword evidence="7" id="KW-1185">Reference proteome</keyword>
<dbReference type="PANTHER" id="PTHR24012">
    <property type="entry name" value="RNA BINDING PROTEIN"/>
    <property type="match status" value="1"/>
</dbReference>
<evidence type="ECO:0000256" key="3">
    <source>
        <dbReference type="PROSITE-ProRule" id="PRU00176"/>
    </source>
</evidence>
<dbReference type="SMART" id="SM00456">
    <property type="entry name" value="WW"/>
    <property type="match status" value="1"/>
</dbReference>
<name>A0A812V670_9DINO</name>
<protein>
    <submittedName>
        <fullName evidence="6">CELF1 protein</fullName>
    </submittedName>
</protein>
<dbReference type="PROSITE" id="PS50102">
    <property type="entry name" value="RRM"/>
    <property type="match status" value="1"/>
</dbReference>
<organism evidence="6 7">
    <name type="scientific">Symbiodinium natans</name>
    <dbReference type="NCBI Taxonomy" id="878477"/>
    <lineage>
        <taxon>Eukaryota</taxon>
        <taxon>Sar</taxon>
        <taxon>Alveolata</taxon>
        <taxon>Dinophyceae</taxon>
        <taxon>Suessiales</taxon>
        <taxon>Symbiodiniaceae</taxon>
        <taxon>Symbiodinium</taxon>
    </lineage>
</organism>
<evidence type="ECO:0000256" key="1">
    <source>
        <dbReference type="ARBA" id="ARBA00022737"/>
    </source>
</evidence>
<keyword evidence="2 3" id="KW-0694">RNA-binding</keyword>
<dbReference type="Pfam" id="PF00397">
    <property type="entry name" value="WW"/>
    <property type="match status" value="1"/>
</dbReference>
<comment type="caution">
    <text evidence="6">The sequence shown here is derived from an EMBL/GenBank/DDBJ whole genome shotgun (WGS) entry which is preliminary data.</text>
</comment>
<dbReference type="InterPro" id="IPR000504">
    <property type="entry name" value="RRM_dom"/>
</dbReference>
<dbReference type="GO" id="GO:0003723">
    <property type="term" value="F:RNA binding"/>
    <property type="evidence" value="ECO:0007669"/>
    <property type="project" value="UniProtKB-UniRule"/>
</dbReference>
<evidence type="ECO:0000256" key="2">
    <source>
        <dbReference type="ARBA" id="ARBA00022884"/>
    </source>
</evidence>
<dbReference type="Proteomes" id="UP000604046">
    <property type="component" value="Unassembled WGS sequence"/>
</dbReference>